<protein>
    <recommendedName>
        <fullName evidence="6">S-protein homolog</fullName>
    </recommendedName>
</protein>
<dbReference type="Pfam" id="PF05938">
    <property type="entry name" value="Self-incomp_S1"/>
    <property type="match status" value="1"/>
</dbReference>
<organism evidence="7 8">
    <name type="scientific">Saponaria officinalis</name>
    <name type="common">Common soapwort</name>
    <name type="synonym">Lychnis saponaria</name>
    <dbReference type="NCBI Taxonomy" id="3572"/>
    <lineage>
        <taxon>Eukaryota</taxon>
        <taxon>Viridiplantae</taxon>
        <taxon>Streptophyta</taxon>
        <taxon>Embryophyta</taxon>
        <taxon>Tracheophyta</taxon>
        <taxon>Spermatophyta</taxon>
        <taxon>Magnoliopsida</taxon>
        <taxon>eudicotyledons</taxon>
        <taxon>Gunneridae</taxon>
        <taxon>Pentapetalae</taxon>
        <taxon>Caryophyllales</taxon>
        <taxon>Caryophyllaceae</taxon>
        <taxon>Caryophylleae</taxon>
        <taxon>Saponaria</taxon>
    </lineage>
</organism>
<keyword evidence="8" id="KW-1185">Reference proteome</keyword>
<comment type="similarity">
    <text evidence="2 6">Belongs to the plant self-incompatibility (S1) protein family.</text>
</comment>
<feature type="signal peptide" evidence="6">
    <location>
        <begin position="1"/>
        <end position="23"/>
    </location>
</feature>
<accession>A0AAW1HMN7</accession>
<feature type="chain" id="PRO_5043087502" description="S-protein homolog" evidence="6">
    <location>
        <begin position="24"/>
        <end position="159"/>
    </location>
</feature>
<reference evidence="7" key="1">
    <citation type="submission" date="2024-03" db="EMBL/GenBank/DDBJ databases">
        <title>WGS assembly of Saponaria officinalis var. Norfolk2.</title>
        <authorList>
            <person name="Jenkins J."/>
            <person name="Shu S."/>
            <person name="Grimwood J."/>
            <person name="Barry K."/>
            <person name="Goodstein D."/>
            <person name="Schmutz J."/>
            <person name="Leebens-Mack J."/>
            <person name="Osbourn A."/>
        </authorList>
    </citation>
    <scope>NUCLEOTIDE SEQUENCE [LARGE SCALE GENOMIC DNA]</scope>
    <source>
        <strain evidence="7">JIC</strain>
    </source>
</reference>
<dbReference type="GO" id="GO:0060320">
    <property type="term" value="P:rejection of self pollen"/>
    <property type="evidence" value="ECO:0007669"/>
    <property type="project" value="UniProtKB-KW"/>
</dbReference>
<comment type="caution">
    <text evidence="7">The sequence shown here is derived from an EMBL/GenBank/DDBJ whole genome shotgun (WGS) entry which is preliminary data.</text>
</comment>
<dbReference type="InterPro" id="IPR010264">
    <property type="entry name" value="Self-incomp_S1"/>
</dbReference>
<evidence type="ECO:0000256" key="5">
    <source>
        <dbReference type="ARBA" id="ARBA00022729"/>
    </source>
</evidence>
<dbReference type="PANTHER" id="PTHR31232">
    <property type="match status" value="1"/>
</dbReference>
<keyword evidence="4 6" id="KW-0964">Secreted</keyword>
<evidence type="ECO:0000256" key="3">
    <source>
        <dbReference type="ARBA" id="ARBA00022471"/>
    </source>
</evidence>
<evidence type="ECO:0000313" key="8">
    <source>
        <dbReference type="Proteomes" id="UP001443914"/>
    </source>
</evidence>
<proteinExistence type="inferred from homology"/>
<evidence type="ECO:0000256" key="1">
    <source>
        <dbReference type="ARBA" id="ARBA00004613"/>
    </source>
</evidence>
<comment type="subcellular location">
    <subcellularLocation>
        <location evidence="1 6">Secreted</location>
    </subcellularLocation>
</comment>
<dbReference type="AlphaFoldDB" id="A0AAW1HMN7"/>
<evidence type="ECO:0000256" key="6">
    <source>
        <dbReference type="RuleBase" id="RU367044"/>
    </source>
</evidence>
<gene>
    <name evidence="7" type="ORF">RND81_11G160500</name>
</gene>
<name>A0AAW1HMN7_SAPOF</name>
<evidence type="ECO:0000313" key="7">
    <source>
        <dbReference type="EMBL" id="KAK9677682.1"/>
    </source>
</evidence>
<evidence type="ECO:0000256" key="2">
    <source>
        <dbReference type="ARBA" id="ARBA00005581"/>
    </source>
</evidence>
<keyword evidence="5 6" id="KW-0732">Signal</keyword>
<sequence length="159" mass="18281">MKTVYTCIILLQIITMLVQMSQTVGVLEETTVSITNQLGKGTNLQVHCKSKQDDLGIHQLPFQSSYQFTFVPRIWGDTLFFCGFVWNNTLHWYDIYVQDRDAEVCGVACFWDVYEEHACVRLPPTYKPYVPRCLGYPDSVKNRLPSGLNKNFATKNETV</sequence>
<dbReference type="Proteomes" id="UP001443914">
    <property type="component" value="Unassembled WGS sequence"/>
</dbReference>
<dbReference type="EMBL" id="JBDFQZ010000011">
    <property type="protein sequence ID" value="KAK9677682.1"/>
    <property type="molecule type" value="Genomic_DNA"/>
</dbReference>
<evidence type="ECO:0000256" key="4">
    <source>
        <dbReference type="ARBA" id="ARBA00022525"/>
    </source>
</evidence>
<dbReference type="PANTHER" id="PTHR31232:SF133">
    <property type="entry name" value="S-PROTEIN HOMOLOG"/>
    <property type="match status" value="1"/>
</dbReference>
<keyword evidence="3 6" id="KW-0713">Self-incompatibility</keyword>
<dbReference type="GO" id="GO:0005576">
    <property type="term" value="C:extracellular region"/>
    <property type="evidence" value="ECO:0007669"/>
    <property type="project" value="UniProtKB-SubCell"/>
</dbReference>